<keyword evidence="1" id="KW-0808">Transferase</keyword>
<dbReference type="PANTHER" id="PTHR43667">
    <property type="entry name" value="CYCLOPROPANE-FATTY-ACYL-PHOSPHOLIPID SYNTHASE"/>
    <property type="match status" value="1"/>
</dbReference>
<sequence>MAIQDTRNQLTHDGKSEASLALADADIVQRTPPEWLTRQAKSLILHGLSGLQGGQLILHDGAERYLFGQVDTAAPLVAEITVLDRQFYRQVILGGSLGAAESHLAGQWHSPHMEAVIRLLARNLPWLDRIEQRFAWATWPLRRWISWRDRNSLQGSKRNIMAHYDLGNALYQRFLDPLMQYSSAIYPSASSSLAEAQCHKLRLICDKLELGPQDHLLEIGTGWGELAIFAAREYGCRVTTTTISDAQHAYAARRIAEEGLEQRIQLLKQDYRLLDGQFDKLVSVEMIEAVGHHYLPTFFQTLQRLLRPGGRLLLQAITIDDRRYDTYRRGVDFIQRYIFPGGCLPSVSRMTELLKRETDMTLVRLMDYGPHYARTLREWAQRFEAQSQALAELGYGDEFRRLWHFYFAYCAGGFAERSISLVHFEAARPGPLSWQGGLEPER</sequence>
<name>A0ABV8CQK4_9GAMM</name>
<dbReference type="PANTHER" id="PTHR43667:SF2">
    <property type="entry name" value="FATTY ACID C-METHYL TRANSFERASE"/>
    <property type="match status" value="1"/>
</dbReference>
<dbReference type="InterPro" id="IPR029063">
    <property type="entry name" value="SAM-dependent_MTases_sf"/>
</dbReference>
<evidence type="ECO:0000313" key="2">
    <source>
        <dbReference type="Proteomes" id="UP001595692"/>
    </source>
</evidence>
<dbReference type="EC" id="2.1.1.-" evidence="1"/>
<dbReference type="GO" id="GO:0008168">
    <property type="term" value="F:methyltransferase activity"/>
    <property type="evidence" value="ECO:0007669"/>
    <property type="project" value="UniProtKB-KW"/>
</dbReference>
<dbReference type="Proteomes" id="UP001595692">
    <property type="component" value="Unassembled WGS sequence"/>
</dbReference>
<dbReference type="EMBL" id="JBHSAF010000014">
    <property type="protein sequence ID" value="MFC3914381.1"/>
    <property type="molecule type" value="Genomic_DNA"/>
</dbReference>
<reference evidence="2" key="1">
    <citation type="journal article" date="2019" name="Int. J. Syst. Evol. Microbiol.">
        <title>The Global Catalogue of Microorganisms (GCM) 10K type strain sequencing project: providing services to taxonomists for standard genome sequencing and annotation.</title>
        <authorList>
            <consortium name="The Broad Institute Genomics Platform"/>
            <consortium name="The Broad Institute Genome Sequencing Center for Infectious Disease"/>
            <person name="Wu L."/>
            <person name="Ma J."/>
        </authorList>
    </citation>
    <scope>NUCLEOTIDE SEQUENCE [LARGE SCALE GENOMIC DNA]</scope>
    <source>
        <strain evidence="2">CCUG 54939</strain>
    </source>
</reference>
<comment type="caution">
    <text evidence="1">The sequence shown here is derived from an EMBL/GenBank/DDBJ whole genome shotgun (WGS) entry which is preliminary data.</text>
</comment>
<evidence type="ECO:0000313" key="1">
    <source>
        <dbReference type="EMBL" id="MFC3914381.1"/>
    </source>
</evidence>
<dbReference type="SUPFAM" id="SSF53335">
    <property type="entry name" value="S-adenosyl-L-methionine-dependent methyltransferases"/>
    <property type="match status" value="1"/>
</dbReference>
<keyword evidence="1" id="KW-0489">Methyltransferase</keyword>
<dbReference type="Pfam" id="PF02353">
    <property type="entry name" value="CMAS"/>
    <property type="match status" value="1"/>
</dbReference>
<dbReference type="Gene3D" id="3.40.50.150">
    <property type="entry name" value="Vaccinia Virus protein VP39"/>
    <property type="match status" value="1"/>
</dbReference>
<organism evidence="1 2">
    <name type="scientific">Pseudaeromonas sharmana</name>
    <dbReference type="NCBI Taxonomy" id="328412"/>
    <lineage>
        <taxon>Bacteria</taxon>
        <taxon>Pseudomonadati</taxon>
        <taxon>Pseudomonadota</taxon>
        <taxon>Gammaproteobacteria</taxon>
        <taxon>Aeromonadales</taxon>
        <taxon>Aeromonadaceae</taxon>
        <taxon>Pseudaeromonas</taxon>
    </lineage>
</organism>
<dbReference type="GO" id="GO:0032259">
    <property type="term" value="P:methylation"/>
    <property type="evidence" value="ECO:0007669"/>
    <property type="project" value="UniProtKB-KW"/>
</dbReference>
<protein>
    <submittedName>
        <fullName evidence="1">Class I SAM-dependent methyltransferase</fullName>
        <ecNumber evidence="1">2.1.1.-</ecNumber>
    </submittedName>
</protein>
<accession>A0ABV8CQK4</accession>
<dbReference type="CDD" id="cd02440">
    <property type="entry name" value="AdoMet_MTases"/>
    <property type="match status" value="1"/>
</dbReference>
<dbReference type="InterPro" id="IPR050723">
    <property type="entry name" value="CFA/CMAS"/>
</dbReference>
<keyword evidence="2" id="KW-1185">Reference proteome</keyword>
<gene>
    <name evidence="1" type="ORF">ACFOSS_13025</name>
</gene>
<proteinExistence type="predicted"/>
<dbReference type="RefSeq" id="WP_377153192.1">
    <property type="nucleotide sequence ID" value="NZ_JBHSAF010000014.1"/>
</dbReference>